<dbReference type="Pfam" id="PF07729">
    <property type="entry name" value="FCD"/>
    <property type="match status" value="1"/>
</dbReference>
<keyword evidence="2" id="KW-0238">DNA-binding</keyword>
<dbReference type="Pfam" id="PF00392">
    <property type="entry name" value="GntR"/>
    <property type="match status" value="1"/>
</dbReference>
<evidence type="ECO:0000313" key="6">
    <source>
        <dbReference type="Proteomes" id="UP000279275"/>
    </source>
</evidence>
<dbReference type="Gene3D" id="1.10.10.10">
    <property type="entry name" value="Winged helix-like DNA-binding domain superfamily/Winged helix DNA-binding domain"/>
    <property type="match status" value="1"/>
</dbReference>
<protein>
    <submittedName>
        <fullName evidence="5">GntR family transcriptional regulator</fullName>
    </submittedName>
</protein>
<name>A0A3M2KSZ4_9NOCA</name>
<accession>A0A3M2KSZ4</accession>
<feature type="domain" description="HTH gntR-type" evidence="4">
    <location>
        <begin position="13"/>
        <end position="80"/>
    </location>
</feature>
<evidence type="ECO:0000313" key="5">
    <source>
        <dbReference type="EMBL" id="RMI28787.1"/>
    </source>
</evidence>
<dbReference type="InterPro" id="IPR036388">
    <property type="entry name" value="WH-like_DNA-bd_sf"/>
</dbReference>
<evidence type="ECO:0000259" key="4">
    <source>
        <dbReference type="PROSITE" id="PS50949"/>
    </source>
</evidence>
<dbReference type="InterPro" id="IPR036390">
    <property type="entry name" value="WH_DNA-bd_sf"/>
</dbReference>
<proteinExistence type="predicted"/>
<dbReference type="PANTHER" id="PTHR43537">
    <property type="entry name" value="TRANSCRIPTIONAL REGULATOR, GNTR FAMILY"/>
    <property type="match status" value="1"/>
</dbReference>
<gene>
    <name evidence="5" type="ORF">EBN03_28305</name>
</gene>
<dbReference type="GO" id="GO:0003700">
    <property type="term" value="F:DNA-binding transcription factor activity"/>
    <property type="evidence" value="ECO:0007669"/>
    <property type="project" value="InterPro"/>
</dbReference>
<dbReference type="InterPro" id="IPR008920">
    <property type="entry name" value="TF_FadR/GntR_C"/>
</dbReference>
<sequence length="227" mass="24838">MSNPFGSQSSAPVSLKTAAAQEIRRRIFSGELRPGDKIDQDAIAGCLGASKLPVREALITLEVEGVVELPPRRGAYVARLSRDDVRDHYWILGVVSGLAAARAAAEITCAVLDRLDALLDRMETTGSSPERELLNFEFHRAINRAAGSRRLISELRVLGSAGPHGFYEAHHDWPETADRDHREIAAALRARSVSAARSLTEAHFLRGGNRAVEMLESRGFWFAADRG</sequence>
<comment type="caution">
    <text evidence="5">The sequence shown here is derived from an EMBL/GenBank/DDBJ whole genome shotgun (WGS) entry which is preliminary data.</text>
</comment>
<dbReference type="SUPFAM" id="SSF48008">
    <property type="entry name" value="GntR ligand-binding domain-like"/>
    <property type="match status" value="1"/>
</dbReference>
<dbReference type="CDD" id="cd07377">
    <property type="entry name" value="WHTH_GntR"/>
    <property type="match status" value="1"/>
</dbReference>
<dbReference type="Proteomes" id="UP000279275">
    <property type="component" value="Unassembled WGS sequence"/>
</dbReference>
<keyword evidence="3" id="KW-0804">Transcription</keyword>
<dbReference type="SMART" id="SM00345">
    <property type="entry name" value="HTH_GNTR"/>
    <property type="match status" value="1"/>
</dbReference>
<evidence type="ECO:0000256" key="1">
    <source>
        <dbReference type="ARBA" id="ARBA00023015"/>
    </source>
</evidence>
<dbReference type="SMART" id="SM00895">
    <property type="entry name" value="FCD"/>
    <property type="match status" value="1"/>
</dbReference>
<keyword evidence="1" id="KW-0805">Transcription regulation</keyword>
<dbReference type="SUPFAM" id="SSF46785">
    <property type="entry name" value="Winged helix' DNA-binding domain"/>
    <property type="match status" value="1"/>
</dbReference>
<dbReference type="InterPro" id="IPR011711">
    <property type="entry name" value="GntR_C"/>
</dbReference>
<dbReference type="InterPro" id="IPR000524">
    <property type="entry name" value="Tscrpt_reg_HTH_GntR"/>
</dbReference>
<dbReference type="AlphaFoldDB" id="A0A3M2KSZ4"/>
<evidence type="ECO:0000256" key="2">
    <source>
        <dbReference type="ARBA" id="ARBA00023125"/>
    </source>
</evidence>
<dbReference type="Gene3D" id="1.20.120.530">
    <property type="entry name" value="GntR ligand-binding domain-like"/>
    <property type="match status" value="1"/>
</dbReference>
<dbReference type="GO" id="GO:0003677">
    <property type="term" value="F:DNA binding"/>
    <property type="evidence" value="ECO:0007669"/>
    <property type="project" value="UniProtKB-KW"/>
</dbReference>
<dbReference type="RefSeq" id="WP_122191208.1">
    <property type="nucleotide sequence ID" value="NZ_RFFH01000018.1"/>
</dbReference>
<evidence type="ECO:0000256" key="3">
    <source>
        <dbReference type="ARBA" id="ARBA00023163"/>
    </source>
</evidence>
<organism evidence="5 6">
    <name type="scientific">Nocardia stercoris</name>
    <dbReference type="NCBI Taxonomy" id="2483361"/>
    <lineage>
        <taxon>Bacteria</taxon>
        <taxon>Bacillati</taxon>
        <taxon>Actinomycetota</taxon>
        <taxon>Actinomycetes</taxon>
        <taxon>Mycobacteriales</taxon>
        <taxon>Nocardiaceae</taxon>
        <taxon>Nocardia</taxon>
    </lineage>
</organism>
<dbReference type="OrthoDB" id="3570892at2"/>
<reference evidence="5 6" key="1">
    <citation type="submission" date="2018-10" db="EMBL/GenBank/DDBJ databases">
        <title>Isolation from cow dung.</title>
        <authorList>
            <person name="Ling L."/>
        </authorList>
    </citation>
    <scope>NUCLEOTIDE SEQUENCE [LARGE SCALE GENOMIC DNA]</scope>
    <source>
        <strain evidence="5 6">NEAU-LL90</strain>
    </source>
</reference>
<keyword evidence="6" id="KW-1185">Reference proteome</keyword>
<dbReference type="PANTHER" id="PTHR43537:SF5">
    <property type="entry name" value="UXU OPERON TRANSCRIPTIONAL REGULATOR"/>
    <property type="match status" value="1"/>
</dbReference>
<dbReference type="EMBL" id="RFFH01000018">
    <property type="protein sequence ID" value="RMI28787.1"/>
    <property type="molecule type" value="Genomic_DNA"/>
</dbReference>
<dbReference type="PROSITE" id="PS50949">
    <property type="entry name" value="HTH_GNTR"/>
    <property type="match status" value="1"/>
</dbReference>